<sequence length="288" mass="33413">MKEIQKEIIPIADDDLFIVLDHPNADFDYAVHYHPEYEINLVVDSYGKRIIGDSEEEFSSLDLIMVGPNLPHAWKGEVVEGNHVVTIQFSEKLLNFPILEKRLFSSIRKMLLDSQKGIDFSYDTKLRMKDEILQLTRMQGFHTVLTFLSILHQLSVSDHRILVSNQYDTQDTIRSSKSRRIAKVCEYLEAHYEEPVKLEDVAQLVNMSESAFSHFFKKKTNSTFIEYITNLRIAKACRMLSDTSTGIAEICYDCGFNNLSNFIRIFKKKKGTTPSDYRTFTQQILIKY</sequence>
<proteinExistence type="predicted"/>
<protein>
    <submittedName>
        <fullName evidence="5">AraC family transcriptional regulator</fullName>
    </submittedName>
</protein>
<dbReference type="InterPro" id="IPR018062">
    <property type="entry name" value="HTH_AraC-typ_CS"/>
</dbReference>
<dbReference type="Proteomes" id="UP000824028">
    <property type="component" value="Unassembled WGS sequence"/>
</dbReference>
<reference evidence="5" key="1">
    <citation type="journal article" date="2021" name="PeerJ">
        <title>Extensive microbial diversity within the chicken gut microbiome revealed by metagenomics and culture.</title>
        <authorList>
            <person name="Gilroy R."/>
            <person name="Ravi A."/>
            <person name="Getino M."/>
            <person name="Pursley I."/>
            <person name="Horton D.L."/>
            <person name="Alikhan N.F."/>
            <person name="Baker D."/>
            <person name="Gharbi K."/>
            <person name="Hall N."/>
            <person name="Watson M."/>
            <person name="Adriaenssens E.M."/>
            <person name="Foster-Nyarko E."/>
            <person name="Jarju S."/>
            <person name="Secka A."/>
            <person name="Antonio M."/>
            <person name="Oren A."/>
            <person name="Chaudhuri R.R."/>
            <person name="La Ragione R."/>
            <person name="Hildebrand F."/>
            <person name="Pallen M.J."/>
        </authorList>
    </citation>
    <scope>NUCLEOTIDE SEQUENCE</scope>
    <source>
        <strain evidence="5">ChiHjej9B8-1298</strain>
    </source>
</reference>
<dbReference type="AlphaFoldDB" id="A0A9D2E9G9"/>
<dbReference type="PROSITE" id="PS01124">
    <property type="entry name" value="HTH_ARAC_FAMILY_2"/>
    <property type="match status" value="1"/>
</dbReference>
<evidence type="ECO:0000259" key="4">
    <source>
        <dbReference type="PROSITE" id="PS01124"/>
    </source>
</evidence>
<dbReference type="Pfam" id="PF12833">
    <property type="entry name" value="HTH_18"/>
    <property type="match status" value="1"/>
</dbReference>
<dbReference type="EMBL" id="DXBX01000063">
    <property type="protein sequence ID" value="HIZ33494.1"/>
    <property type="molecule type" value="Genomic_DNA"/>
</dbReference>
<evidence type="ECO:0000313" key="5">
    <source>
        <dbReference type="EMBL" id="HIZ33494.1"/>
    </source>
</evidence>
<reference evidence="5" key="2">
    <citation type="submission" date="2021-04" db="EMBL/GenBank/DDBJ databases">
        <authorList>
            <person name="Gilroy R."/>
        </authorList>
    </citation>
    <scope>NUCLEOTIDE SEQUENCE</scope>
    <source>
        <strain evidence="5">ChiHjej9B8-1298</strain>
    </source>
</reference>
<accession>A0A9D2E9G9</accession>
<comment type="caution">
    <text evidence="5">The sequence shown here is derived from an EMBL/GenBank/DDBJ whole genome shotgun (WGS) entry which is preliminary data.</text>
</comment>
<dbReference type="GO" id="GO:0003700">
    <property type="term" value="F:DNA-binding transcription factor activity"/>
    <property type="evidence" value="ECO:0007669"/>
    <property type="project" value="InterPro"/>
</dbReference>
<dbReference type="SMART" id="SM00342">
    <property type="entry name" value="HTH_ARAC"/>
    <property type="match status" value="1"/>
</dbReference>
<dbReference type="Gene3D" id="1.10.10.60">
    <property type="entry name" value="Homeodomain-like"/>
    <property type="match status" value="2"/>
</dbReference>
<dbReference type="PROSITE" id="PS00041">
    <property type="entry name" value="HTH_ARAC_FAMILY_1"/>
    <property type="match status" value="1"/>
</dbReference>
<dbReference type="PANTHER" id="PTHR43280:SF27">
    <property type="entry name" value="TRANSCRIPTIONAL REGULATOR MTLR"/>
    <property type="match status" value="1"/>
</dbReference>
<name>A0A9D2E9G9_9BACE</name>
<organism evidence="5 6">
    <name type="scientific">Candidatus Bacteroides merdigallinarum</name>
    <dbReference type="NCBI Taxonomy" id="2838473"/>
    <lineage>
        <taxon>Bacteria</taxon>
        <taxon>Pseudomonadati</taxon>
        <taxon>Bacteroidota</taxon>
        <taxon>Bacteroidia</taxon>
        <taxon>Bacteroidales</taxon>
        <taxon>Bacteroidaceae</taxon>
        <taxon>Bacteroides</taxon>
    </lineage>
</organism>
<feature type="domain" description="HTH araC/xylS-type" evidence="4">
    <location>
        <begin position="182"/>
        <end position="280"/>
    </location>
</feature>
<keyword evidence="1" id="KW-0805">Transcription regulation</keyword>
<dbReference type="GO" id="GO:0043565">
    <property type="term" value="F:sequence-specific DNA binding"/>
    <property type="evidence" value="ECO:0007669"/>
    <property type="project" value="InterPro"/>
</dbReference>
<evidence type="ECO:0000313" key="6">
    <source>
        <dbReference type="Proteomes" id="UP000824028"/>
    </source>
</evidence>
<dbReference type="SUPFAM" id="SSF46689">
    <property type="entry name" value="Homeodomain-like"/>
    <property type="match status" value="2"/>
</dbReference>
<dbReference type="InterPro" id="IPR009057">
    <property type="entry name" value="Homeodomain-like_sf"/>
</dbReference>
<dbReference type="PANTHER" id="PTHR43280">
    <property type="entry name" value="ARAC-FAMILY TRANSCRIPTIONAL REGULATOR"/>
    <property type="match status" value="1"/>
</dbReference>
<dbReference type="InterPro" id="IPR020449">
    <property type="entry name" value="Tscrpt_reg_AraC-type_HTH"/>
</dbReference>
<evidence type="ECO:0000256" key="3">
    <source>
        <dbReference type="ARBA" id="ARBA00023163"/>
    </source>
</evidence>
<evidence type="ECO:0000256" key="1">
    <source>
        <dbReference type="ARBA" id="ARBA00023015"/>
    </source>
</evidence>
<dbReference type="InterPro" id="IPR018060">
    <property type="entry name" value="HTH_AraC"/>
</dbReference>
<keyword evidence="2" id="KW-0238">DNA-binding</keyword>
<gene>
    <name evidence="5" type="ORF">H9814_08170</name>
</gene>
<keyword evidence="3" id="KW-0804">Transcription</keyword>
<evidence type="ECO:0000256" key="2">
    <source>
        <dbReference type="ARBA" id="ARBA00023125"/>
    </source>
</evidence>
<dbReference type="PRINTS" id="PR00032">
    <property type="entry name" value="HTHARAC"/>
</dbReference>